<dbReference type="Gene3D" id="1.10.3540.10">
    <property type="entry name" value="uncharacterized protein from magnetospirillum magneticum domain"/>
    <property type="match status" value="1"/>
</dbReference>
<sequence>MKKNEYSADLVNKGFWFTEFKKTIELYQAGKTSKEIRKMQEEENVYLAPSPDTGKRMVSTLRKRVECLPPEIVDQFLSFDISTQKMINLLTIMKNNMLFFEFMYEVYREERMLGKKELSDSSLRIFFKNKAQQSEKVASFTDATIKRLLSAYKTFLRESGLLEGSTDHYAANTLDVQLENSIKRSDWEPYYKAIMGVA</sequence>
<comment type="caution">
    <text evidence="1">The sequence shown here is derived from an EMBL/GenBank/DDBJ whole genome shotgun (WGS) entry which is preliminary data.</text>
</comment>
<evidence type="ECO:0000313" key="1">
    <source>
        <dbReference type="EMBL" id="MPM22465.1"/>
    </source>
</evidence>
<dbReference type="EMBL" id="VSSQ01003816">
    <property type="protein sequence ID" value="MPM22465.1"/>
    <property type="molecule type" value="Genomic_DNA"/>
</dbReference>
<evidence type="ECO:0008006" key="2">
    <source>
        <dbReference type="Google" id="ProtNLM"/>
    </source>
</evidence>
<dbReference type="AlphaFoldDB" id="A0A644Y1R8"/>
<gene>
    <name evidence="1" type="ORF">SDC9_68920</name>
</gene>
<reference evidence="1" key="1">
    <citation type="submission" date="2019-08" db="EMBL/GenBank/DDBJ databases">
        <authorList>
            <person name="Kucharzyk K."/>
            <person name="Murdoch R.W."/>
            <person name="Higgins S."/>
            <person name="Loffler F."/>
        </authorList>
    </citation>
    <scope>NUCLEOTIDE SEQUENCE</scope>
</reference>
<protein>
    <recommendedName>
        <fullName evidence="2">DUF1819 family protein</fullName>
    </recommendedName>
</protein>
<dbReference type="Pfam" id="PF08849">
    <property type="entry name" value="BrxA"/>
    <property type="match status" value="1"/>
</dbReference>
<dbReference type="InterPro" id="IPR023137">
    <property type="entry name" value="BrxA_sf"/>
</dbReference>
<proteinExistence type="predicted"/>
<dbReference type="InterPro" id="IPR014948">
    <property type="entry name" value="BrxA"/>
</dbReference>
<name>A0A644Y1R8_9ZZZZ</name>
<organism evidence="1">
    <name type="scientific">bioreactor metagenome</name>
    <dbReference type="NCBI Taxonomy" id="1076179"/>
    <lineage>
        <taxon>unclassified sequences</taxon>
        <taxon>metagenomes</taxon>
        <taxon>ecological metagenomes</taxon>
    </lineage>
</organism>
<accession>A0A644Y1R8</accession>